<evidence type="ECO:0000256" key="1">
    <source>
        <dbReference type="SAM" id="SignalP"/>
    </source>
</evidence>
<dbReference type="Proteomes" id="UP000541033">
    <property type="component" value="Unassembled WGS sequence"/>
</dbReference>
<feature type="chain" id="PRO_5031139891" evidence="1">
    <location>
        <begin position="25"/>
        <end position="176"/>
    </location>
</feature>
<reference evidence="2 3" key="1">
    <citation type="submission" date="2020-02" db="EMBL/GenBank/DDBJ databases">
        <title>Sequencing the genomes of 1000 actinobacteria strains.</title>
        <authorList>
            <person name="Klenk H.-P."/>
        </authorList>
    </citation>
    <scope>NUCLEOTIDE SEQUENCE [LARGE SCALE GENOMIC DNA]</scope>
    <source>
        <strain evidence="2 3">DSM 27960</strain>
    </source>
</reference>
<name>A0A7X5R0Q3_9MICO</name>
<sequence length="176" mass="17726">MKRMRVVTSLITALSVMIVTAALASTPTTEATWADRETGTGLIGAVSLASPLSTVQCEYLPALGLNPTVRVYWKLPDSMVGVGAVQYGYVSDGLLLPVTGALLGSVTTTGTQATGYTTVYGGGLLGGLLGGNIVVGVRTAIVTAGATTWYSPWLTATASAGIAGAGAKCVASDRPT</sequence>
<evidence type="ECO:0000313" key="2">
    <source>
        <dbReference type="EMBL" id="NIH53446.1"/>
    </source>
</evidence>
<keyword evidence="1" id="KW-0732">Signal</keyword>
<dbReference type="AlphaFoldDB" id="A0A7X5R0Q3"/>
<accession>A0A7X5R0Q3</accession>
<gene>
    <name evidence="2" type="ORF">FHX76_001314</name>
</gene>
<dbReference type="EMBL" id="JAAMOX010000001">
    <property type="protein sequence ID" value="NIH53446.1"/>
    <property type="molecule type" value="Genomic_DNA"/>
</dbReference>
<evidence type="ECO:0000313" key="3">
    <source>
        <dbReference type="Proteomes" id="UP000541033"/>
    </source>
</evidence>
<protein>
    <submittedName>
        <fullName evidence="2">Uncharacterized protein</fullName>
    </submittedName>
</protein>
<dbReference type="RefSeq" id="WP_167149063.1">
    <property type="nucleotide sequence ID" value="NZ_JAAMOX010000001.1"/>
</dbReference>
<keyword evidence="3" id="KW-1185">Reference proteome</keyword>
<comment type="caution">
    <text evidence="2">The sequence shown here is derived from an EMBL/GenBank/DDBJ whole genome shotgun (WGS) entry which is preliminary data.</text>
</comment>
<organism evidence="2 3">
    <name type="scientific">Lysinibacter cavernae</name>
    <dbReference type="NCBI Taxonomy" id="1640652"/>
    <lineage>
        <taxon>Bacteria</taxon>
        <taxon>Bacillati</taxon>
        <taxon>Actinomycetota</taxon>
        <taxon>Actinomycetes</taxon>
        <taxon>Micrococcales</taxon>
        <taxon>Microbacteriaceae</taxon>
        <taxon>Lysinibacter</taxon>
    </lineage>
</organism>
<proteinExistence type="predicted"/>
<feature type="signal peptide" evidence="1">
    <location>
        <begin position="1"/>
        <end position="24"/>
    </location>
</feature>